<dbReference type="PANTHER" id="PTHR34987">
    <property type="entry name" value="C, PUTATIVE (AFU_ORTHOLOGUE AFUA_3G02880)-RELATED"/>
    <property type="match status" value="1"/>
</dbReference>
<dbReference type="SUPFAM" id="SSF49785">
    <property type="entry name" value="Galactose-binding domain-like"/>
    <property type="match status" value="1"/>
</dbReference>
<dbReference type="Proteomes" id="UP001355207">
    <property type="component" value="Chromosome 6"/>
</dbReference>
<dbReference type="PANTHER" id="PTHR34987:SF2">
    <property type="entry name" value="B, PUTATIVE (AFU_ORTHOLOGUE AFUA_7G05040)-RELATED"/>
    <property type="match status" value="1"/>
</dbReference>
<evidence type="ECO:0000313" key="2">
    <source>
        <dbReference type="EMBL" id="WWC89682.1"/>
    </source>
</evidence>
<feature type="domain" description="Alpha-L-rhamnosidase six-hairpin glycosidase" evidence="1">
    <location>
        <begin position="373"/>
        <end position="714"/>
    </location>
</feature>
<sequence length="808" mass="92053">MVNAEEQKAINALQANWVWVPNWIDSSTENTAARLVSFTRSFSLSSIPSEAILHFSADTRYKLYVNGVRVAVGPSKGHASIWYYDTLDISSWLNKGENKIEFLVIRYFAGSRGGMPFERTTFPGFTCIGNIGDVDLHSAREGWSSMIDDSKKYPTGLVDDVFLHINERVSPISKASAVTPIPYSFKTLNGELAPWRLRPRCFPLPESSAVIISNIYNLQSASSEDLWTQHVSGKDSLALAENTKHQLDIQAEVHSTAFVTWSFTAKEDTQIKIKLTYSEGYELEPRFYPWLRTKANRLDHKDGHLLGPCDEVKLNIPAGQTVTYEPFWFRTFRLIRFQIEVGSKPIELLSFNATQVNYPLDVKAIFKEPGDEYSERIWDVSIRTLRNCMLDGYSDCPFYEQLQYSGDSRSVGLFHYLISGDERLMRQAITNFAASITPEGLTESRFPSHVPQIIAGFSLYWVLQICDHYLYFGDTKYTKSFIPRIDGVFEFFDQHIDEFGLISGISEDVWQYCDWVTSWSATDDHPDKGVPLSGRKQNRHTYLSLLYCYVLQKAAVLLEQIGRSGNSKEYQQRAESVKQAIRKHCFDGEFFTDSTSNIADNETGYSQHCQVFAVLAGITENTEESSRILIESFKSPNPNQNEDDNSKTNNQNRNFSKCSYVMIFYALRAMSIAADSVYENYYSQVWKPWKKMLDNNLTTWEEDDVRQRSDCHAWGSVPIYEYCTEVAGVKPMKPGCQSIIFKPRLNLSSGLEVKVALGSDNLATVSWKNEGDKKRVRLTLQKEIEVISQLPNENEVNQGVVSELSFLV</sequence>
<proteinExistence type="predicted"/>
<name>A0AAX4JY85_9TREE</name>
<dbReference type="GO" id="GO:0003824">
    <property type="term" value="F:catalytic activity"/>
    <property type="evidence" value="ECO:0007669"/>
    <property type="project" value="UniProtKB-ARBA"/>
</dbReference>
<reference evidence="2 3" key="1">
    <citation type="submission" date="2024-01" db="EMBL/GenBank/DDBJ databases">
        <title>Comparative genomics of Cryptococcus and Kwoniella reveals pathogenesis evolution and contrasting modes of karyotype evolution via chromosome fusion or intercentromeric recombination.</title>
        <authorList>
            <person name="Coelho M.A."/>
            <person name="David-Palma M."/>
            <person name="Shea T."/>
            <person name="Bowers K."/>
            <person name="McGinley-Smith S."/>
            <person name="Mohammad A.W."/>
            <person name="Gnirke A."/>
            <person name="Yurkov A.M."/>
            <person name="Nowrousian M."/>
            <person name="Sun S."/>
            <person name="Cuomo C.A."/>
            <person name="Heitman J."/>
        </authorList>
    </citation>
    <scope>NUCLEOTIDE SEQUENCE [LARGE SCALE GENOMIC DNA]</scope>
    <source>
        <strain evidence="2 3">CBS 6074</strain>
    </source>
</reference>
<protein>
    <recommendedName>
        <fullName evidence="1">Alpha-L-rhamnosidase six-hairpin glycosidase domain-containing protein</fullName>
    </recommendedName>
</protein>
<dbReference type="AlphaFoldDB" id="A0AAX4JY85"/>
<evidence type="ECO:0000313" key="3">
    <source>
        <dbReference type="Proteomes" id="UP001355207"/>
    </source>
</evidence>
<accession>A0AAX4JY85</accession>
<dbReference type="EMBL" id="CP144103">
    <property type="protein sequence ID" value="WWC89682.1"/>
    <property type="molecule type" value="Genomic_DNA"/>
</dbReference>
<dbReference type="GO" id="GO:0005975">
    <property type="term" value="P:carbohydrate metabolic process"/>
    <property type="evidence" value="ECO:0007669"/>
    <property type="project" value="InterPro"/>
</dbReference>
<evidence type="ECO:0000259" key="1">
    <source>
        <dbReference type="Pfam" id="PF17389"/>
    </source>
</evidence>
<dbReference type="GeneID" id="91095277"/>
<dbReference type="InterPro" id="IPR035396">
    <property type="entry name" value="Bac_rhamnosid6H"/>
</dbReference>
<dbReference type="SUPFAM" id="SSF48208">
    <property type="entry name" value="Six-hairpin glycosidases"/>
    <property type="match status" value="1"/>
</dbReference>
<dbReference type="RefSeq" id="XP_066076445.1">
    <property type="nucleotide sequence ID" value="XM_066220348.1"/>
</dbReference>
<gene>
    <name evidence="2" type="ORF">L201_004607</name>
</gene>
<dbReference type="Gene3D" id="1.50.10.10">
    <property type="match status" value="1"/>
</dbReference>
<dbReference type="InterPro" id="IPR012341">
    <property type="entry name" value="6hp_glycosidase-like_sf"/>
</dbReference>
<dbReference type="Gene3D" id="2.60.420.10">
    <property type="entry name" value="Maltose phosphorylase, domain 3"/>
    <property type="match status" value="1"/>
</dbReference>
<organism evidence="2 3">
    <name type="scientific">Kwoniella dendrophila CBS 6074</name>
    <dbReference type="NCBI Taxonomy" id="1295534"/>
    <lineage>
        <taxon>Eukaryota</taxon>
        <taxon>Fungi</taxon>
        <taxon>Dikarya</taxon>
        <taxon>Basidiomycota</taxon>
        <taxon>Agaricomycotina</taxon>
        <taxon>Tremellomycetes</taxon>
        <taxon>Tremellales</taxon>
        <taxon>Cryptococcaceae</taxon>
        <taxon>Kwoniella</taxon>
    </lineage>
</organism>
<dbReference type="InterPro" id="IPR008979">
    <property type="entry name" value="Galactose-bd-like_sf"/>
</dbReference>
<dbReference type="InterPro" id="IPR008928">
    <property type="entry name" value="6-hairpin_glycosidase_sf"/>
</dbReference>
<dbReference type="Gene3D" id="2.60.120.260">
    <property type="entry name" value="Galactose-binding domain-like"/>
    <property type="match status" value="1"/>
</dbReference>
<dbReference type="Pfam" id="PF17389">
    <property type="entry name" value="Bac_rhamnosid6H"/>
    <property type="match status" value="1"/>
</dbReference>
<keyword evidence="3" id="KW-1185">Reference proteome</keyword>